<evidence type="ECO:0000256" key="1">
    <source>
        <dbReference type="ARBA" id="ARBA00023002"/>
    </source>
</evidence>
<dbReference type="PANTHER" id="PTHR43353:SF3">
    <property type="entry name" value="ALDEHYDE DEHYDROGENASE-RELATED"/>
    <property type="match status" value="1"/>
</dbReference>
<name>A0ABT7DSB2_9NEIS</name>
<dbReference type="InterPro" id="IPR044151">
    <property type="entry name" value="ALDH_KGSADH"/>
</dbReference>
<dbReference type="InterPro" id="IPR016163">
    <property type="entry name" value="Ald_DH_C"/>
</dbReference>
<sequence length="524" mass="55720">MMMLQGLSLVGYGLAEENEHGFQASNPATDEALPQRFFRASPAEIDAAVRLASQAAPTYAALGGAQHAAFLAEIARQLEQRESELTTLVMLETALPETRVKSELARTTGQLRLFADVAERGDWQELRIDHGNPQRQPQAKPDLRSMLQPLGPVAVFGASNFPLAFSVAGGDTASALAAGCPVVVKAHPAHPGTSELVGRAIVEAALLCNLPEGVFSLLFDDGISVGQALVRHAGIKAVGFTGSLRAGRALMDAAAERHDPIPVYAEMGSINPVVLLPQALAERAEQIAYGLASSMSLGHGQLCTKPGLILALESDAFRQFKNRLPQALLGLEAAPMLSKKIAANFRDGIATQAAMPGVEYLYLQTVFGKKVGAAVLETDAATLARYPELAHEVFGPTTLLVRCPDKASLLATLESLSGQLTATVHAEAEEMTDWPELLPLLSRKAGRVLFGGFPTGVEVGHAMVHGGPYPATSDGRSTSVGTAAITRFARPVCYQNWPDALLPPALRESNPLEVWRLVDGERQR</sequence>
<comment type="caution">
    <text evidence="3">The sequence shown here is derived from an EMBL/GenBank/DDBJ whole genome shotgun (WGS) entry which is preliminary data.</text>
</comment>
<dbReference type="EMBL" id="JARRAF010000002">
    <property type="protein sequence ID" value="MDK2122961.1"/>
    <property type="molecule type" value="Genomic_DNA"/>
</dbReference>
<accession>A0ABT7DSB2</accession>
<organism evidence="3 4">
    <name type="scientific">Parachitinimonas caeni</name>
    <dbReference type="NCBI Taxonomy" id="3031301"/>
    <lineage>
        <taxon>Bacteria</taxon>
        <taxon>Pseudomonadati</taxon>
        <taxon>Pseudomonadota</taxon>
        <taxon>Betaproteobacteria</taxon>
        <taxon>Neisseriales</taxon>
        <taxon>Chitinibacteraceae</taxon>
        <taxon>Parachitinimonas</taxon>
    </lineage>
</organism>
<dbReference type="InterPro" id="IPR016162">
    <property type="entry name" value="Ald_DH_N"/>
</dbReference>
<dbReference type="InterPro" id="IPR016161">
    <property type="entry name" value="Ald_DH/histidinol_DH"/>
</dbReference>
<dbReference type="Proteomes" id="UP001172778">
    <property type="component" value="Unassembled WGS sequence"/>
</dbReference>
<dbReference type="Gene3D" id="3.40.309.10">
    <property type="entry name" value="Aldehyde Dehydrogenase, Chain A, domain 2"/>
    <property type="match status" value="1"/>
</dbReference>
<feature type="domain" description="Aldehyde dehydrogenase" evidence="2">
    <location>
        <begin position="18"/>
        <end position="426"/>
    </location>
</feature>
<dbReference type="InterPro" id="IPR050740">
    <property type="entry name" value="Aldehyde_DH_Superfamily"/>
</dbReference>
<keyword evidence="4" id="KW-1185">Reference proteome</keyword>
<protein>
    <submittedName>
        <fullName evidence="3">Aldehyde dehydrogenase (NADP(+))</fullName>
    </submittedName>
</protein>
<dbReference type="Pfam" id="PF00171">
    <property type="entry name" value="Aldedh"/>
    <property type="match status" value="1"/>
</dbReference>
<keyword evidence="1" id="KW-0560">Oxidoreductase</keyword>
<dbReference type="Gene3D" id="3.40.605.10">
    <property type="entry name" value="Aldehyde Dehydrogenase, Chain A, domain 1"/>
    <property type="match status" value="1"/>
</dbReference>
<evidence type="ECO:0000259" key="2">
    <source>
        <dbReference type="Pfam" id="PF00171"/>
    </source>
</evidence>
<evidence type="ECO:0000313" key="3">
    <source>
        <dbReference type="EMBL" id="MDK2122961.1"/>
    </source>
</evidence>
<dbReference type="InterPro" id="IPR015590">
    <property type="entry name" value="Aldehyde_DH_dom"/>
</dbReference>
<dbReference type="SUPFAM" id="SSF53720">
    <property type="entry name" value="ALDH-like"/>
    <property type="match status" value="1"/>
</dbReference>
<proteinExistence type="predicted"/>
<dbReference type="PANTHER" id="PTHR43353">
    <property type="entry name" value="SUCCINATE-SEMIALDEHYDE DEHYDROGENASE, MITOCHONDRIAL"/>
    <property type="match status" value="1"/>
</dbReference>
<gene>
    <name evidence="3" type="ORF">PZA18_02720</name>
</gene>
<dbReference type="CDD" id="cd07129">
    <property type="entry name" value="ALDH_KGSADH"/>
    <property type="match status" value="1"/>
</dbReference>
<evidence type="ECO:0000313" key="4">
    <source>
        <dbReference type="Proteomes" id="UP001172778"/>
    </source>
</evidence>
<reference evidence="3" key="1">
    <citation type="submission" date="2023-03" db="EMBL/GenBank/DDBJ databases">
        <title>Chitinimonas shenzhenensis gen. nov., sp. nov., a novel member of family Burkholderiaceae isolated from activated sludge collected in Shen Zhen, China.</title>
        <authorList>
            <person name="Wang X."/>
        </authorList>
    </citation>
    <scope>NUCLEOTIDE SEQUENCE</scope>
    <source>
        <strain evidence="3">DQS-5</strain>
    </source>
</reference>
<dbReference type="RefSeq" id="WP_284099247.1">
    <property type="nucleotide sequence ID" value="NZ_JARRAF010000002.1"/>
</dbReference>